<proteinExistence type="predicted"/>
<dbReference type="SUPFAM" id="SSF57850">
    <property type="entry name" value="RING/U-box"/>
    <property type="match status" value="1"/>
</dbReference>
<dbReference type="PROSITE" id="PS50089">
    <property type="entry name" value="ZF_RING_2"/>
    <property type="match status" value="1"/>
</dbReference>
<feature type="signal peptide" evidence="6">
    <location>
        <begin position="1"/>
        <end position="24"/>
    </location>
</feature>
<evidence type="ECO:0000256" key="3">
    <source>
        <dbReference type="PROSITE-ProRule" id="PRU00175"/>
    </source>
</evidence>
<keyword evidence="1 3" id="KW-0479">Metal-binding</keyword>
<organism evidence="8 9">
    <name type="scientific">Plectus sambesii</name>
    <dbReference type="NCBI Taxonomy" id="2011161"/>
    <lineage>
        <taxon>Eukaryota</taxon>
        <taxon>Metazoa</taxon>
        <taxon>Ecdysozoa</taxon>
        <taxon>Nematoda</taxon>
        <taxon>Chromadorea</taxon>
        <taxon>Plectida</taxon>
        <taxon>Plectina</taxon>
        <taxon>Plectoidea</taxon>
        <taxon>Plectidae</taxon>
        <taxon>Plectus</taxon>
    </lineage>
</organism>
<dbReference type="Gene3D" id="3.50.30.30">
    <property type="match status" value="1"/>
</dbReference>
<accession>A0A914VYJ9</accession>
<dbReference type="CDD" id="cd16666">
    <property type="entry name" value="RING-H2_RNF43-like"/>
    <property type="match status" value="1"/>
</dbReference>
<dbReference type="WBParaSite" id="PSAMB.scaffold265size96537.g4056.t1">
    <property type="protein sequence ID" value="PSAMB.scaffold265size96537.g4056.t1"/>
    <property type="gene ID" value="PSAMB.scaffold265size96537.g4056"/>
</dbReference>
<keyword evidence="1 3" id="KW-0863">Zinc-finger</keyword>
<feature type="compositionally biased region" description="Polar residues" evidence="4">
    <location>
        <begin position="476"/>
        <end position="486"/>
    </location>
</feature>
<evidence type="ECO:0000259" key="7">
    <source>
        <dbReference type="PROSITE" id="PS50089"/>
    </source>
</evidence>
<evidence type="ECO:0000313" key="8">
    <source>
        <dbReference type="Proteomes" id="UP000887566"/>
    </source>
</evidence>
<feature type="chain" id="PRO_5038058659" evidence="6">
    <location>
        <begin position="25"/>
        <end position="517"/>
    </location>
</feature>
<feature type="region of interest" description="Disordered" evidence="4">
    <location>
        <begin position="370"/>
        <end position="393"/>
    </location>
</feature>
<feature type="compositionally biased region" description="Basic residues" evidence="4">
    <location>
        <begin position="443"/>
        <end position="459"/>
    </location>
</feature>
<dbReference type="Pfam" id="PF13639">
    <property type="entry name" value="zf-RING_2"/>
    <property type="match status" value="1"/>
</dbReference>
<evidence type="ECO:0000256" key="1">
    <source>
        <dbReference type="ARBA" id="ARBA00022771"/>
    </source>
</evidence>
<dbReference type="Gene3D" id="3.30.40.10">
    <property type="entry name" value="Zinc/RING finger domain, C3HC4 (zinc finger)"/>
    <property type="match status" value="1"/>
</dbReference>
<dbReference type="InterPro" id="IPR013083">
    <property type="entry name" value="Znf_RING/FYVE/PHD"/>
</dbReference>
<feature type="transmembrane region" description="Helical" evidence="5">
    <location>
        <begin position="212"/>
        <end position="233"/>
    </location>
</feature>
<evidence type="ECO:0000256" key="2">
    <source>
        <dbReference type="ARBA" id="ARBA00022833"/>
    </source>
</evidence>
<keyword evidence="5" id="KW-0472">Membrane</keyword>
<protein>
    <submittedName>
        <fullName evidence="9">RING-type domain-containing protein</fullName>
    </submittedName>
</protein>
<evidence type="ECO:0000256" key="5">
    <source>
        <dbReference type="SAM" id="Phobius"/>
    </source>
</evidence>
<keyword evidence="5" id="KW-1133">Transmembrane helix</keyword>
<evidence type="ECO:0000256" key="4">
    <source>
        <dbReference type="SAM" id="MobiDB-lite"/>
    </source>
</evidence>
<dbReference type="SMART" id="SM00184">
    <property type="entry name" value="RING"/>
    <property type="match status" value="1"/>
</dbReference>
<dbReference type="InterPro" id="IPR051073">
    <property type="entry name" value="ZNRF3_Arkadia_E3_ligases"/>
</dbReference>
<feature type="region of interest" description="Disordered" evidence="4">
    <location>
        <begin position="471"/>
        <end position="490"/>
    </location>
</feature>
<feature type="domain" description="RING-type" evidence="7">
    <location>
        <begin position="319"/>
        <end position="360"/>
    </location>
</feature>
<dbReference type="PANTHER" id="PTHR16200">
    <property type="entry name" value="RING ZINC FINGER"/>
    <property type="match status" value="1"/>
</dbReference>
<evidence type="ECO:0000256" key="6">
    <source>
        <dbReference type="SAM" id="SignalP"/>
    </source>
</evidence>
<keyword evidence="6" id="KW-0732">Signal</keyword>
<keyword evidence="8" id="KW-1185">Reference proteome</keyword>
<feature type="region of interest" description="Disordered" evidence="4">
    <location>
        <begin position="436"/>
        <end position="462"/>
    </location>
</feature>
<keyword evidence="5" id="KW-0812">Transmembrane</keyword>
<dbReference type="InterPro" id="IPR001841">
    <property type="entry name" value="Znf_RING"/>
</dbReference>
<evidence type="ECO:0000313" key="9">
    <source>
        <dbReference type="WBParaSite" id="PSAMB.scaffold265size96537.g4056.t1"/>
    </source>
</evidence>
<keyword evidence="2" id="KW-0862">Zinc</keyword>
<dbReference type="AlphaFoldDB" id="A0A914VYJ9"/>
<sequence>MAAGARTPTRTVLLPVVMALLVVAGDIFVDSAPVTPASRSADLLLSYRISDRRRQTDQLLYGTFSPIGRDYDLSSANVVHTLPYRACELKRSGPDRTLSGHIAVVFFDELEPFITGCVSLDNQARFAQESGALALVVGPAHRIIMDDRQISHLPVNIPVVSLDAVEALSLKRQLEAASQAGSVVHMSIRSSLEVDSGVQSTLRPEMFRLTPFNVGLILLLLLFVVFVTGLIFVKIRWRPRTHREVLMRCLARSALTTMEIRKFEKPSRRFANRHATTQPPQQQQQQQQKHKLALSSKKFHLPAAFGSVTSVACSAQDRCAICLDEYRDGQDLRVLFCGHEFHPRCVDPWLMAQRRCPLCQFDVVHKEYPPVDDAPVSSAKKDHSPTTTTTNSQQHYLAALDSTRQPLLVEERLLNGGGEISSVAINVDCPMAARVTAPGAKASNRRSSRSRSSGRRRPLRPREQFVASMALRPPSNGYSSDVSSLQDLEPRGGPLLHRPLLVVLPPLATPHPSMDHL</sequence>
<dbReference type="GO" id="GO:0008270">
    <property type="term" value="F:zinc ion binding"/>
    <property type="evidence" value="ECO:0007669"/>
    <property type="project" value="UniProtKB-KW"/>
</dbReference>
<name>A0A914VYJ9_9BILA</name>
<dbReference type="Proteomes" id="UP000887566">
    <property type="component" value="Unplaced"/>
</dbReference>
<reference evidence="9" key="1">
    <citation type="submission" date="2022-11" db="UniProtKB">
        <authorList>
            <consortium name="WormBaseParasite"/>
        </authorList>
    </citation>
    <scope>IDENTIFICATION</scope>
</reference>